<dbReference type="EMBL" id="JBBMFF010000252">
    <property type="protein sequence ID" value="MEQ2511952.1"/>
    <property type="molecule type" value="Genomic_DNA"/>
</dbReference>
<keyword evidence="3" id="KW-0443">Lipid metabolism</keyword>
<keyword evidence="1" id="KW-0808">Transferase</keyword>
<dbReference type="RefSeq" id="WP_349136653.1">
    <property type="nucleotide sequence ID" value="NZ_JBBMFF010000252.1"/>
</dbReference>
<comment type="caution">
    <text evidence="5">The sequence shown here is derived from an EMBL/GenBank/DDBJ whole genome shotgun (WGS) entry which is preliminary data.</text>
</comment>
<keyword evidence="6" id="KW-1185">Reference proteome</keyword>
<feature type="domain" description="LRAT" evidence="4">
    <location>
        <begin position="24"/>
        <end position="132"/>
    </location>
</feature>
<protein>
    <submittedName>
        <fullName evidence="5">Lecithin retinol acyltransferase family protein</fullName>
    </submittedName>
</protein>
<evidence type="ECO:0000259" key="4">
    <source>
        <dbReference type="PROSITE" id="PS51934"/>
    </source>
</evidence>
<dbReference type="InterPro" id="IPR051496">
    <property type="entry name" value="H-rev107_PLA/AT"/>
</dbReference>
<dbReference type="PROSITE" id="PS51934">
    <property type="entry name" value="LRAT"/>
    <property type="match status" value="1"/>
</dbReference>
<keyword evidence="5" id="KW-0012">Acyltransferase</keyword>
<keyword evidence="2" id="KW-0378">Hydrolase</keyword>
<sequence>MLRRKRLADLPEHWDFGELTPGAQVRVRRSGYYHHGIYIGNGEIVHFDGSPADQGADAAAVRVRRTGMEEFLRGGLPELRIYGRAERNLLRAPDEIAAAALSAVGRGGYDYRTNNCEHFSNECAFGEHYSRQSGEGNE</sequence>
<dbReference type="InterPro" id="IPR007053">
    <property type="entry name" value="LRAT_dom"/>
</dbReference>
<evidence type="ECO:0000313" key="5">
    <source>
        <dbReference type="EMBL" id="MEQ2511952.1"/>
    </source>
</evidence>
<evidence type="ECO:0000256" key="3">
    <source>
        <dbReference type="ARBA" id="ARBA00023098"/>
    </source>
</evidence>
<dbReference type="Proteomes" id="UP001491552">
    <property type="component" value="Unassembled WGS sequence"/>
</dbReference>
<name>A0ABV1G999_9FIRM</name>
<evidence type="ECO:0000313" key="6">
    <source>
        <dbReference type="Proteomes" id="UP001491552"/>
    </source>
</evidence>
<reference evidence="5 6" key="1">
    <citation type="submission" date="2024-03" db="EMBL/GenBank/DDBJ databases">
        <title>Human intestinal bacterial collection.</title>
        <authorList>
            <person name="Pauvert C."/>
            <person name="Hitch T.C.A."/>
            <person name="Clavel T."/>
        </authorList>
    </citation>
    <scope>NUCLEOTIDE SEQUENCE [LARGE SCALE GENOMIC DNA]</scope>
    <source>
        <strain evidence="5 6">CLA-AA-H192</strain>
    </source>
</reference>
<proteinExistence type="predicted"/>
<organism evidence="5 6">
    <name type="scientific">Faecousia intestinalis</name>
    <dbReference type="NCBI Taxonomy" id="3133167"/>
    <lineage>
        <taxon>Bacteria</taxon>
        <taxon>Bacillati</taxon>
        <taxon>Bacillota</taxon>
        <taxon>Clostridia</taxon>
        <taxon>Eubacteriales</taxon>
        <taxon>Oscillospiraceae</taxon>
        <taxon>Faecousia</taxon>
    </lineage>
</organism>
<dbReference type="Gene3D" id="3.90.1720.10">
    <property type="entry name" value="endopeptidase domain like (from Nostoc punctiforme)"/>
    <property type="match status" value="1"/>
</dbReference>
<gene>
    <name evidence="5" type="ORF">WMO66_11995</name>
</gene>
<evidence type="ECO:0000256" key="2">
    <source>
        <dbReference type="ARBA" id="ARBA00022801"/>
    </source>
</evidence>
<dbReference type="PANTHER" id="PTHR13943">
    <property type="entry name" value="HRAS-LIKE SUPPRESSOR - RELATED"/>
    <property type="match status" value="1"/>
</dbReference>
<dbReference type="GO" id="GO:0016746">
    <property type="term" value="F:acyltransferase activity"/>
    <property type="evidence" value="ECO:0007669"/>
    <property type="project" value="UniProtKB-KW"/>
</dbReference>
<dbReference type="Pfam" id="PF04970">
    <property type="entry name" value="LRAT"/>
    <property type="match status" value="1"/>
</dbReference>
<dbReference type="PANTHER" id="PTHR13943:SF77">
    <property type="entry name" value="LRAT DOMAIN-CONTAINING PROTEIN"/>
    <property type="match status" value="1"/>
</dbReference>
<accession>A0ABV1G999</accession>
<evidence type="ECO:0000256" key="1">
    <source>
        <dbReference type="ARBA" id="ARBA00022679"/>
    </source>
</evidence>